<dbReference type="Gene3D" id="1.10.287.1490">
    <property type="match status" value="1"/>
</dbReference>
<feature type="domain" description="SMC hinge" evidence="14">
    <location>
        <begin position="621"/>
        <end position="736"/>
    </location>
</feature>
<dbReference type="SUPFAM" id="SSF57997">
    <property type="entry name" value="Tropomyosin"/>
    <property type="match status" value="1"/>
</dbReference>
<keyword evidence="9 11" id="KW-0539">Nucleus</keyword>
<evidence type="ECO:0000256" key="13">
    <source>
        <dbReference type="SAM" id="MobiDB-lite"/>
    </source>
</evidence>
<name>A0A0A1XAR8_ZEUCU</name>
<feature type="compositionally biased region" description="Basic and acidic residues" evidence="13">
    <location>
        <begin position="8"/>
        <end position="19"/>
    </location>
</feature>
<dbReference type="PIRSF" id="PIRSF005719">
    <property type="entry name" value="SMC"/>
    <property type="match status" value="1"/>
</dbReference>
<dbReference type="InterPro" id="IPR027417">
    <property type="entry name" value="P-loop_NTPase"/>
</dbReference>
<dbReference type="SUPFAM" id="SSF75553">
    <property type="entry name" value="Smc hinge domain"/>
    <property type="match status" value="1"/>
</dbReference>
<reference evidence="15" key="1">
    <citation type="submission" date="2014-11" db="EMBL/GenBank/DDBJ databases">
        <authorList>
            <person name="Geib S."/>
        </authorList>
    </citation>
    <scope>NUCLEOTIDE SEQUENCE</scope>
</reference>
<dbReference type="GO" id="GO:0016887">
    <property type="term" value="F:ATP hydrolysis activity"/>
    <property type="evidence" value="ECO:0007669"/>
    <property type="project" value="InterPro"/>
</dbReference>
<dbReference type="PANTHER" id="PTHR18937:SF172">
    <property type="entry name" value="STRUCTURAL MAINTENANCE OF CHROMOSOMES PROTEIN"/>
    <property type="match status" value="1"/>
</dbReference>
<dbReference type="Gene3D" id="1.20.1060.20">
    <property type="match status" value="1"/>
</dbReference>
<sequence length="1417" mass="163046">MSSAKRKSVLEKHKQTTPEKRRRSGLVDNIGTETASETVVQSNEGEAADHHTLDDANIWDDEEGGTRIGDIYIPPPIPPHCSTESKGPRLIIKKIENKNFKSYAGTVVLGPFHHCFTAIIGPNGSGKSNVIDSMLFVFGYRANKIRCKKISTLLHNSARYPHMSMCSVAVHFRQILDKEDGECEEIPDSDIVVERTAFRDNSSYYTINGRRVQFKEVAKLLKKHHVDLDHNRFLILQGEVESIAMMKPKGQTENECGMLEYMEDIVGTTRYKEPLVKINDRVEQLTEERTEKHNRCKLAEREMKDLEQPYNEAVDYLRLENENTRIKNLRIQKYLSEKNKKLEEYKIEHEAISTELKGHIEIFEKIKKEREEKEKLVREEMSQFDALRKKKEEIEKQWENAHKNFTEIQQTMDMTNKRRKQNKTQMEKLKDGIIDLRKIPDKNEKEIGECQKKAEKLTDNKAELEEELQKNYISLEEITKPLIEKREQLETELVELKRNVDEDKAALALSESELKILKHDETTETRKYETMKTSYEESNSSLKEKITTVEELQCRLPEIQSEILEKTQYMQKLQIEEQQMREKLMILKAEINEKTVNLQTSRSNNKVLDFLMRQKNEGKIPGILGRLGDLGAIDSKFDVAISTACGRLDDIIVDTVNTAQECIENLKRYDIGRATFIALEKVNYLEKQSGRIQTPENAPRLYDLVCVEDERVLPAFYFALRNTLVANDLEQGSRIAYGARRYRVVTLNGDLIETSGTMSGGGRTQIRGKMGTKVQTKTKQSADSSMISQKALEDMQIKAEELQSQINYNQEEQGRLEREVQQLNLSKQRNESQKQKLGITIKSLKEQLPRIFKQLEAQKKRMEQTTTDAAKVKNIEAEIANKQKKLSCSEDEADKVSKKIAEVKKDIDSIHGDKVKTVQTKINSLGTQIKKLNNNISKLKVEVTTSERNVSKMEKQIEQLNEDILKAQDELVAMSMKRQQYDDETAQLVKEIEDAQKAIESAKSESSGVQKEIAALQKREGEWSLKRVEIDQKLQTVTAKISDVKSQIPHWRDQLKPLRLHVIPGDQEPQVPLKTYTEEELATHTLQDIQYKESVQEELLKKKPNLSCIDEYIEKRNVYLERVKVLEDITSKRNEMRQLYDDLRKKRYNEFMLGFKIITRKLKEMYQMITQGGDAELELVDSMDPFTEGVSFSVRPPKKTWKNISNLSGGEKTLSSLALVFALHYYKPSPLYFMDEIDAALDFKNISIVAHYIKERTKNAQFIIISLRSNMFELSDYIVGIYKVKDCTDSVTIKNVPPPLPLTQIQTQSQSLPIDKNSLFDKLKEKVSESQDIALTPAEENSENAPPLHNRDTLFVPNSQGRDTTFEPNCESTALSQVLQKDLGNDSRRKTVDSNVNSSINDSFFKKPLPPSQKANT</sequence>
<dbReference type="GO" id="GO:0007076">
    <property type="term" value="P:mitotic chromosome condensation"/>
    <property type="evidence" value="ECO:0007669"/>
    <property type="project" value="TreeGrafter"/>
</dbReference>
<dbReference type="Gene3D" id="3.30.70.1620">
    <property type="match status" value="1"/>
</dbReference>
<keyword evidence="7 12" id="KW-0175">Coiled coil</keyword>
<evidence type="ECO:0000256" key="10">
    <source>
        <dbReference type="ARBA" id="ARBA00023306"/>
    </source>
</evidence>
<dbReference type="FunFam" id="3.40.50.300:FF:000481">
    <property type="entry name" value="Structural maintenance of chromosomes 4"/>
    <property type="match status" value="1"/>
</dbReference>
<evidence type="ECO:0000256" key="1">
    <source>
        <dbReference type="ARBA" id="ARBA00004123"/>
    </source>
</evidence>
<dbReference type="OrthoDB" id="5575062at2759"/>
<gene>
    <name evidence="15" type="primary">smc4</name>
    <name evidence="15" type="ORF">g.2917</name>
</gene>
<evidence type="ECO:0000313" key="15">
    <source>
        <dbReference type="EMBL" id="JAD08217.1"/>
    </source>
</evidence>
<feature type="compositionally biased region" description="Basic and acidic residues" evidence="13">
    <location>
        <begin position="1383"/>
        <end position="1392"/>
    </location>
</feature>
<keyword evidence="8" id="KW-0226">DNA condensation</keyword>
<dbReference type="FunFam" id="3.30.70.1620:FF:000003">
    <property type="entry name" value="Structural maintenance of chromosomes 4"/>
    <property type="match status" value="1"/>
</dbReference>
<keyword evidence="10" id="KW-0131">Cell cycle</keyword>
<comment type="subcellular location">
    <subcellularLocation>
        <location evidence="1 11">Nucleus</location>
    </subcellularLocation>
</comment>
<evidence type="ECO:0000256" key="9">
    <source>
        <dbReference type="ARBA" id="ARBA00023242"/>
    </source>
</evidence>
<comment type="similarity">
    <text evidence="2">Belongs to the SMC family. SMC4 subfamily.</text>
</comment>
<dbReference type="GO" id="GO:0051301">
    <property type="term" value="P:cell division"/>
    <property type="evidence" value="ECO:0007669"/>
    <property type="project" value="UniProtKB-KW"/>
</dbReference>
<dbReference type="GO" id="GO:0000796">
    <property type="term" value="C:condensin complex"/>
    <property type="evidence" value="ECO:0007669"/>
    <property type="project" value="TreeGrafter"/>
</dbReference>
<dbReference type="FunFam" id="3.40.50.300:FF:000585">
    <property type="entry name" value="Structural maintenance of chromosomes 4"/>
    <property type="match status" value="1"/>
</dbReference>
<evidence type="ECO:0000256" key="11">
    <source>
        <dbReference type="PIRNR" id="PIRNR005719"/>
    </source>
</evidence>
<dbReference type="InterPro" id="IPR024704">
    <property type="entry name" value="SMC"/>
</dbReference>
<organism evidence="15">
    <name type="scientific">Zeugodacus cucurbitae</name>
    <name type="common">Melon fruit fly</name>
    <name type="synonym">Bactrocera cucurbitae</name>
    <dbReference type="NCBI Taxonomy" id="28588"/>
    <lineage>
        <taxon>Eukaryota</taxon>
        <taxon>Metazoa</taxon>
        <taxon>Ecdysozoa</taxon>
        <taxon>Arthropoda</taxon>
        <taxon>Hexapoda</taxon>
        <taxon>Insecta</taxon>
        <taxon>Pterygota</taxon>
        <taxon>Neoptera</taxon>
        <taxon>Endopterygota</taxon>
        <taxon>Diptera</taxon>
        <taxon>Brachycera</taxon>
        <taxon>Muscomorpha</taxon>
        <taxon>Tephritoidea</taxon>
        <taxon>Tephritidae</taxon>
        <taxon>Zeugodacus</taxon>
        <taxon>Zeugodacus</taxon>
    </lineage>
</organism>
<dbReference type="GO" id="GO:0005524">
    <property type="term" value="F:ATP binding"/>
    <property type="evidence" value="ECO:0007669"/>
    <property type="project" value="UniProtKB-KW"/>
</dbReference>
<feature type="compositionally biased region" description="Low complexity" evidence="13">
    <location>
        <begin position="1393"/>
        <end position="1403"/>
    </location>
</feature>
<evidence type="ECO:0000256" key="2">
    <source>
        <dbReference type="ARBA" id="ARBA00006005"/>
    </source>
</evidence>
<dbReference type="Gene3D" id="3.40.50.300">
    <property type="entry name" value="P-loop containing nucleotide triphosphate hydrolases"/>
    <property type="match status" value="2"/>
</dbReference>
<evidence type="ECO:0000256" key="4">
    <source>
        <dbReference type="ARBA" id="ARBA00022741"/>
    </source>
</evidence>
<feature type="coiled-coil region" evidence="12">
    <location>
        <begin position="335"/>
        <end position="404"/>
    </location>
</feature>
<dbReference type="InterPro" id="IPR036277">
    <property type="entry name" value="SMC_hinge_sf"/>
</dbReference>
<dbReference type="EMBL" id="GBXI01006075">
    <property type="protein sequence ID" value="JAD08217.1"/>
    <property type="molecule type" value="Transcribed_RNA"/>
</dbReference>
<dbReference type="Pfam" id="PF02463">
    <property type="entry name" value="SMC_N"/>
    <property type="match status" value="1"/>
</dbReference>
<feature type="region of interest" description="Disordered" evidence="13">
    <location>
        <begin position="1"/>
        <end position="44"/>
    </location>
</feature>
<keyword evidence="4" id="KW-0547">Nucleotide-binding</keyword>
<feature type="coiled-coil region" evidence="12">
    <location>
        <begin position="792"/>
        <end position="1019"/>
    </location>
</feature>
<feature type="coiled-coil region" evidence="12">
    <location>
        <begin position="447"/>
        <end position="513"/>
    </location>
</feature>
<feature type="compositionally biased region" description="Polar residues" evidence="13">
    <location>
        <begin position="31"/>
        <end position="44"/>
    </location>
</feature>
<keyword evidence="6" id="KW-0067">ATP-binding</keyword>
<dbReference type="Pfam" id="PF06470">
    <property type="entry name" value="SMC_hinge"/>
    <property type="match status" value="1"/>
</dbReference>
<keyword evidence="3" id="KW-0132">Cell division</keyword>
<feature type="region of interest" description="Disordered" evidence="13">
    <location>
        <begin position="1337"/>
        <end position="1368"/>
    </location>
</feature>
<dbReference type="CTD" id="35001"/>
<evidence type="ECO:0000256" key="12">
    <source>
        <dbReference type="SAM" id="Coils"/>
    </source>
</evidence>
<dbReference type="SUPFAM" id="SSF52540">
    <property type="entry name" value="P-loop containing nucleoside triphosphate hydrolases"/>
    <property type="match status" value="1"/>
</dbReference>
<proteinExistence type="inferred from homology"/>
<evidence type="ECO:0000256" key="8">
    <source>
        <dbReference type="ARBA" id="ARBA00023067"/>
    </source>
</evidence>
<evidence type="ECO:0000259" key="14">
    <source>
        <dbReference type="SMART" id="SM00968"/>
    </source>
</evidence>
<accession>A0A0A1XAR8</accession>
<feature type="compositionally biased region" description="Polar residues" evidence="13">
    <location>
        <begin position="1356"/>
        <end position="1368"/>
    </location>
</feature>
<dbReference type="InterPro" id="IPR010935">
    <property type="entry name" value="SMC_hinge"/>
</dbReference>
<reference evidence="15" key="2">
    <citation type="journal article" date="2015" name="Gigascience">
        <title>Reconstructing a comprehensive transcriptome assembly of a white-pupal translocated strain of the pest fruit fly Bactrocera cucurbitae.</title>
        <authorList>
            <person name="Sim S.B."/>
            <person name="Calla B."/>
            <person name="Hall B."/>
            <person name="DeRego T."/>
            <person name="Geib S.M."/>
        </authorList>
    </citation>
    <scope>NUCLEOTIDE SEQUENCE</scope>
</reference>
<keyword evidence="5" id="KW-0498">Mitosis</keyword>
<feature type="coiled-coil region" evidence="12">
    <location>
        <begin position="275"/>
        <end position="302"/>
    </location>
</feature>
<dbReference type="PANTHER" id="PTHR18937">
    <property type="entry name" value="STRUCTURAL MAINTENANCE OF CHROMOSOMES SMC FAMILY MEMBER"/>
    <property type="match status" value="1"/>
</dbReference>
<dbReference type="SMART" id="SM00968">
    <property type="entry name" value="SMC_hinge"/>
    <property type="match status" value="1"/>
</dbReference>
<dbReference type="InterPro" id="IPR003395">
    <property type="entry name" value="RecF/RecN/SMC_N"/>
</dbReference>
<protein>
    <recommendedName>
        <fullName evidence="11">Structural maintenance of chromosomes protein</fullName>
    </recommendedName>
</protein>
<evidence type="ECO:0000256" key="3">
    <source>
        <dbReference type="ARBA" id="ARBA00022618"/>
    </source>
</evidence>
<evidence type="ECO:0000256" key="5">
    <source>
        <dbReference type="ARBA" id="ARBA00022776"/>
    </source>
</evidence>
<evidence type="ECO:0000256" key="6">
    <source>
        <dbReference type="ARBA" id="ARBA00022840"/>
    </source>
</evidence>
<feature type="region of interest" description="Disordered" evidence="13">
    <location>
        <begin position="1381"/>
        <end position="1417"/>
    </location>
</feature>
<dbReference type="GeneID" id="105218535"/>
<dbReference type="GO" id="GO:0005634">
    <property type="term" value="C:nucleus"/>
    <property type="evidence" value="ECO:0007669"/>
    <property type="project" value="UniProtKB-SubCell"/>
</dbReference>
<evidence type="ECO:0000256" key="7">
    <source>
        <dbReference type="ARBA" id="ARBA00023054"/>
    </source>
</evidence>